<organism evidence="4 5">
    <name type="scientific">Phreatobacter stygius</name>
    <dbReference type="NCBI Taxonomy" id="1940610"/>
    <lineage>
        <taxon>Bacteria</taxon>
        <taxon>Pseudomonadati</taxon>
        <taxon>Pseudomonadota</taxon>
        <taxon>Alphaproteobacteria</taxon>
        <taxon>Hyphomicrobiales</taxon>
        <taxon>Phreatobacteraceae</taxon>
        <taxon>Phreatobacter</taxon>
    </lineage>
</organism>
<feature type="transmembrane region" description="Helical" evidence="3">
    <location>
        <begin position="161"/>
        <end position="179"/>
    </location>
</feature>
<feature type="transmembrane region" description="Helical" evidence="3">
    <location>
        <begin position="97"/>
        <end position="114"/>
    </location>
</feature>
<keyword evidence="2" id="KW-1003">Cell membrane</keyword>
<dbReference type="PANTHER" id="PTHR34295">
    <property type="entry name" value="BIOTIN TRANSPORTER BIOY"/>
    <property type="match status" value="1"/>
</dbReference>
<dbReference type="Proteomes" id="UP000298781">
    <property type="component" value="Chromosome"/>
</dbReference>
<keyword evidence="2" id="KW-0813">Transport</keyword>
<proteinExistence type="inferred from homology"/>
<comment type="subcellular location">
    <subcellularLocation>
        <location evidence="2">Cell membrane</location>
        <topology evidence="2">Multi-pass membrane protein</topology>
    </subcellularLocation>
</comment>
<reference evidence="4 5" key="1">
    <citation type="submission" date="2019-04" db="EMBL/GenBank/DDBJ databases">
        <title>Phreatobacter aquaticus sp. nov.</title>
        <authorList>
            <person name="Choi A."/>
        </authorList>
    </citation>
    <scope>NUCLEOTIDE SEQUENCE [LARGE SCALE GENOMIC DNA]</scope>
    <source>
        <strain evidence="4 5">KCTC 52518</strain>
    </source>
</reference>
<dbReference type="GO" id="GO:0015225">
    <property type="term" value="F:biotin transmembrane transporter activity"/>
    <property type="evidence" value="ECO:0007669"/>
    <property type="project" value="UniProtKB-UniRule"/>
</dbReference>
<dbReference type="PANTHER" id="PTHR34295:SF1">
    <property type="entry name" value="BIOTIN TRANSPORTER BIOY"/>
    <property type="match status" value="1"/>
</dbReference>
<keyword evidence="3" id="KW-0812">Transmembrane</keyword>
<accession>A0A4D7B6R2</accession>
<dbReference type="Gene3D" id="1.10.1760.20">
    <property type="match status" value="1"/>
</dbReference>
<evidence type="ECO:0000313" key="4">
    <source>
        <dbReference type="EMBL" id="QCI68984.1"/>
    </source>
</evidence>
<gene>
    <name evidence="4" type="ORF">E8M01_01375</name>
</gene>
<dbReference type="GO" id="GO:0005886">
    <property type="term" value="C:plasma membrane"/>
    <property type="evidence" value="ECO:0007669"/>
    <property type="project" value="UniProtKB-SubCell"/>
</dbReference>
<evidence type="ECO:0000256" key="1">
    <source>
        <dbReference type="ARBA" id="ARBA00010692"/>
    </source>
</evidence>
<feature type="transmembrane region" description="Helical" evidence="3">
    <location>
        <begin position="61"/>
        <end position="77"/>
    </location>
</feature>
<protein>
    <recommendedName>
        <fullName evidence="2">Biotin transporter</fullName>
    </recommendedName>
</protein>
<evidence type="ECO:0000256" key="2">
    <source>
        <dbReference type="PIRNR" id="PIRNR016661"/>
    </source>
</evidence>
<evidence type="ECO:0000313" key="5">
    <source>
        <dbReference type="Proteomes" id="UP000298781"/>
    </source>
</evidence>
<dbReference type="InterPro" id="IPR003784">
    <property type="entry name" value="BioY"/>
</dbReference>
<keyword evidence="2 3" id="KW-0472">Membrane</keyword>
<sequence length="186" mass="18810">MLGARQRLPAALRFGLVTVAGVALMTLSAKVQIPFWPVPMTLHTLAVMAFAVAFGPRQATAIFVAYLAAGASGLPVFSGSPARGVGLTYMAGPTGGYLLGYLLATPLVGVLAAGRATLGRIGAMLAGLALVYGCGLAWLALSVPAGRLLALGLSPFILGDLVKIGIVAAAAPLVIRLAGRFAQVRS</sequence>
<evidence type="ECO:0000256" key="3">
    <source>
        <dbReference type="SAM" id="Phobius"/>
    </source>
</evidence>
<feature type="transmembrane region" description="Helical" evidence="3">
    <location>
        <begin position="121"/>
        <end position="141"/>
    </location>
</feature>
<comment type="similarity">
    <text evidence="1 2">Belongs to the BioY family.</text>
</comment>
<keyword evidence="5" id="KW-1185">Reference proteome</keyword>
<dbReference type="OrthoDB" id="9803495at2"/>
<name>A0A4D7B6R2_9HYPH</name>
<dbReference type="AlphaFoldDB" id="A0A4D7B6R2"/>
<keyword evidence="3" id="KW-1133">Transmembrane helix</keyword>
<dbReference type="Pfam" id="PF02632">
    <property type="entry name" value="BioY"/>
    <property type="match status" value="1"/>
</dbReference>
<dbReference type="KEGG" id="pstg:E8M01_01375"/>
<feature type="transmembrane region" description="Helical" evidence="3">
    <location>
        <begin position="12"/>
        <end position="29"/>
    </location>
</feature>
<dbReference type="EMBL" id="CP039690">
    <property type="protein sequence ID" value="QCI68984.1"/>
    <property type="molecule type" value="Genomic_DNA"/>
</dbReference>
<dbReference type="PIRSF" id="PIRSF016661">
    <property type="entry name" value="BioY"/>
    <property type="match status" value="1"/>
</dbReference>
<feature type="transmembrane region" description="Helical" evidence="3">
    <location>
        <begin position="35"/>
        <end position="54"/>
    </location>
</feature>